<evidence type="ECO:0000313" key="1">
    <source>
        <dbReference type="EMBL" id="TFE19045.1"/>
    </source>
</evidence>
<dbReference type="AlphaFoldDB" id="A0A4Y8LMH6"/>
<evidence type="ECO:0000313" key="2">
    <source>
        <dbReference type="Proteomes" id="UP000297900"/>
    </source>
</evidence>
<reference evidence="1 2" key="1">
    <citation type="submission" date="2019-03" db="EMBL/GenBank/DDBJ databases">
        <title>Cohnella endophytica sp. nov., a novel endophytic bacterium isolated from bark of Sonneratia apetala.</title>
        <authorList>
            <person name="Tuo L."/>
        </authorList>
    </citation>
    <scope>NUCLEOTIDE SEQUENCE [LARGE SCALE GENOMIC DNA]</scope>
    <source>
        <strain evidence="1 2">CCTCC AB 208254</strain>
    </source>
</reference>
<gene>
    <name evidence="1" type="ORF">E2980_23820</name>
</gene>
<dbReference type="OrthoDB" id="2678556at2"/>
<comment type="caution">
    <text evidence="1">The sequence shown here is derived from an EMBL/GenBank/DDBJ whole genome shotgun (WGS) entry which is preliminary data.</text>
</comment>
<keyword evidence="2" id="KW-1185">Reference proteome</keyword>
<sequence length="185" mass="21307">MKFVKKYKVLISIGVVFFLTVASTQYLKPHYTYRIIDNEQAINKSISKMVDQPIQIKLMKDIDNKRIVLFTLGSEIGESVLTKGSNNKFKLDSTGYGSNEVRYRIINTNKGQYVKFIGRNTDNISKILTIVDGEKYYLSVLEAGYFISYVPLIQKTESNFPSGSVWYDNQDKEIIRINISKDYIL</sequence>
<accession>A0A4Y8LMH6</accession>
<proteinExistence type="predicted"/>
<protein>
    <submittedName>
        <fullName evidence="1">Uncharacterized protein</fullName>
    </submittedName>
</protein>
<organism evidence="1 2">
    <name type="scientific">Cohnella luojiensis</name>
    <dbReference type="NCBI Taxonomy" id="652876"/>
    <lineage>
        <taxon>Bacteria</taxon>
        <taxon>Bacillati</taxon>
        <taxon>Bacillota</taxon>
        <taxon>Bacilli</taxon>
        <taxon>Bacillales</taxon>
        <taxon>Paenibacillaceae</taxon>
        <taxon>Cohnella</taxon>
    </lineage>
</organism>
<dbReference type="Proteomes" id="UP000297900">
    <property type="component" value="Unassembled WGS sequence"/>
</dbReference>
<dbReference type="EMBL" id="SOMN01000109">
    <property type="protein sequence ID" value="TFE19045.1"/>
    <property type="molecule type" value="Genomic_DNA"/>
</dbReference>
<name>A0A4Y8LMH6_9BACL</name>